<evidence type="ECO:0000256" key="1">
    <source>
        <dbReference type="ARBA" id="ARBA00004141"/>
    </source>
</evidence>
<evidence type="ECO:0000256" key="4">
    <source>
        <dbReference type="ARBA" id="ARBA00022989"/>
    </source>
</evidence>
<dbReference type="Pfam" id="PF01061">
    <property type="entry name" value="ABC2_membrane"/>
    <property type="match status" value="1"/>
</dbReference>
<feature type="domain" description="ABC-2 type transporter transmembrane" evidence="7">
    <location>
        <begin position="1"/>
        <end position="123"/>
    </location>
</feature>
<feature type="transmembrane region" description="Helical" evidence="6">
    <location>
        <begin position="12"/>
        <end position="34"/>
    </location>
</feature>
<evidence type="ECO:0000313" key="8">
    <source>
        <dbReference type="EMBL" id="OQV17113.1"/>
    </source>
</evidence>
<comment type="caution">
    <text evidence="8">The sequence shown here is derived from an EMBL/GenBank/DDBJ whole genome shotgun (WGS) entry which is preliminary data.</text>
</comment>
<protein>
    <recommendedName>
        <fullName evidence="7">ABC-2 type transporter transmembrane domain-containing protein</fullName>
    </recommendedName>
</protein>
<dbReference type="PANTHER" id="PTHR48041">
    <property type="entry name" value="ABC TRANSPORTER G FAMILY MEMBER 28"/>
    <property type="match status" value="1"/>
</dbReference>
<keyword evidence="5 6" id="KW-0472">Membrane</keyword>
<organism evidence="8 9">
    <name type="scientific">Hypsibius exemplaris</name>
    <name type="common">Freshwater tardigrade</name>
    <dbReference type="NCBI Taxonomy" id="2072580"/>
    <lineage>
        <taxon>Eukaryota</taxon>
        <taxon>Metazoa</taxon>
        <taxon>Ecdysozoa</taxon>
        <taxon>Tardigrada</taxon>
        <taxon>Eutardigrada</taxon>
        <taxon>Parachela</taxon>
        <taxon>Hypsibioidea</taxon>
        <taxon>Hypsibiidae</taxon>
        <taxon>Hypsibius</taxon>
    </lineage>
</organism>
<feature type="transmembrane region" description="Helical" evidence="6">
    <location>
        <begin position="40"/>
        <end position="64"/>
    </location>
</feature>
<dbReference type="InterPro" id="IPR050352">
    <property type="entry name" value="ABCG_transporters"/>
</dbReference>
<gene>
    <name evidence="8" type="ORF">BV898_08830</name>
</gene>
<keyword evidence="9" id="KW-1185">Reference proteome</keyword>
<name>A0A1W0WPP2_HYPEX</name>
<dbReference type="AlphaFoldDB" id="A0A1W0WPP2"/>
<feature type="transmembrane region" description="Helical" evidence="6">
    <location>
        <begin position="73"/>
        <end position="93"/>
    </location>
</feature>
<dbReference type="GO" id="GO:0005886">
    <property type="term" value="C:plasma membrane"/>
    <property type="evidence" value="ECO:0007669"/>
    <property type="project" value="TreeGrafter"/>
</dbReference>
<dbReference type="OrthoDB" id="66620at2759"/>
<dbReference type="EMBL" id="MTYJ01000066">
    <property type="protein sequence ID" value="OQV17113.1"/>
    <property type="molecule type" value="Genomic_DNA"/>
</dbReference>
<evidence type="ECO:0000256" key="2">
    <source>
        <dbReference type="ARBA" id="ARBA00022448"/>
    </source>
</evidence>
<keyword evidence="4 6" id="KW-1133">Transmembrane helix</keyword>
<dbReference type="InterPro" id="IPR013525">
    <property type="entry name" value="ABC2_TM"/>
</dbReference>
<dbReference type="PANTHER" id="PTHR48041:SF139">
    <property type="entry name" value="PROTEIN SCARLET"/>
    <property type="match status" value="1"/>
</dbReference>
<sequence>MYRVDVYYICKVLVDVPTFIVLPMVFITIAYWMIGMYPDVTAFFIAAAIIVLVTNAAVSFGYFISCAAGTENLALALAPTCIIPLMLFGGFFLNSGTVPKYFLWLAYISWFKYGNEALAVNQWRHISHINCTTSVSCPRDGQAVLRQLNFHEDNLNFDIVMLFVLIVAFRVLAFIALAIRARRK</sequence>
<evidence type="ECO:0000256" key="3">
    <source>
        <dbReference type="ARBA" id="ARBA00022692"/>
    </source>
</evidence>
<evidence type="ECO:0000256" key="5">
    <source>
        <dbReference type="ARBA" id="ARBA00023136"/>
    </source>
</evidence>
<keyword evidence="3 6" id="KW-0812">Transmembrane</keyword>
<proteinExistence type="predicted"/>
<keyword evidence="2" id="KW-0813">Transport</keyword>
<comment type="subcellular location">
    <subcellularLocation>
        <location evidence="1">Membrane</location>
        <topology evidence="1">Multi-pass membrane protein</topology>
    </subcellularLocation>
</comment>
<evidence type="ECO:0000259" key="7">
    <source>
        <dbReference type="Pfam" id="PF01061"/>
    </source>
</evidence>
<accession>A0A1W0WPP2</accession>
<dbReference type="GO" id="GO:0140359">
    <property type="term" value="F:ABC-type transporter activity"/>
    <property type="evidence" value="ECO:0007669"/>
    <property type="project" value="InterPro"/>
</dbReference>
<reference evidence="9" key="1">
    <citation type="submission" date="2017-01" db="EMBL/GenBank/DDBJ databases">
        <title>Comparative genomics of anhydrobiosis in the tardigrade Hypsibius dujardini.</title>
        <authorList>
            <person name="Yoshida Y."/>
            <person name="Koutsovoulos G."/>
            <person name="Laetsch D."/>
            <person name="Stevens L."/>
            <person name="Kumar S."/>
            <person name="Horikawa D."/>
            <person name="Ishino K."/>
            <person name="Komine S."/>
            <person name="Tomita M."/>
            <person name="Blaxter M."/>
            <person name="Arakawa K."/>
        </authorList>
    </citation>
    <scope>NUCLEOTIDE SEQUENCE [LARGE SCALE GENOMIC DNA]</scope>
    <source>
        <strain evidence="9">Z151</strain>
    </source>
</reference>
<feature type="transmembrane region" description="Helical" evidence="6">
    <location>
        <begin position="159"/>
        <end position="179"/>
    </location>
</feature>
<evidence type="ECO:0000256" key="6">
    <source>
        <dbReference type="SAM" id="Phobius"/>
    </source>
</evidence>
<dbReference type="Proteomes" id="UP000192578">
    <property type="component" value="Unassembled WGS sequence"/>
</dbReference>
<evidence type="ECO:0000313" key="9">
    <source>
        <dbReference type="Proteomes" id="UP000192578"/>
    </source>
</evidence>